<feature type="binding site" evidence="5">
    <location>
        <position position="87"/>
    </location>
    <ligand>
        <name>Mg(2+)</name>
        <dbReference type="ChEBI" id="CHEBI:18420"/>
        <label>1</label>
        <note>catalytic</note>
    </ligand>
</feature>
<dbReference type="Pfam" id="PF00459">
    <property type="entry name" value="Inositol_P"/>
    <property type="match status" value="1"/>
</dbReference>
<dbReference type="SUPFAM" id="SSF56655">
    <property type="entry name" value="Carbohydrate phosphatase"/>
    <property type="match status" value="1"/>
</dbReference>
<comment type="similarity">
    <text evidence="4">Belongs to the inositol monophosphatase superfamily. CysQ family.</text>
</comment>
<feature type="binding site" evidence="5">
    <location>
        <position position="225"/>
    </location>
    <ligand>
        <name>Mg(2+)</name>
        <dbReference type="ChEBI" id="CHEBI:18420"/>
        <label>1</label>
        <note>catalytic</note>
    </ligand>
</feature>
<evidence type="ECO:0000256" key="3">
    <source>
        <dbReference type="ARBA" id="ARBA00022842"/>
    </source>
</evidence>
<comment type="function">
    <text evidence="4">Converts adenosine-3',5'-bisphosphate (PAP) to AMP.</text>
</comment>
<dbReference type="GO" id="GO:0008441">
    <property type="term" value="F:3'(2'),5'-bisphosphate nucleotidase activity"/>
    <property type="evidence" value="ECO:0007669"/>
    <property type="project" value="UniProtKB-UniRule"/>
</dbReference>
<evidence type="ECO:0000256" key="2">
    <source>
        <dbReference type="ARBA" id="ARBA00022723"/>
    </source>
</evidence>
<dbReference type="PANTHER" id="PTHR43028:SF5">
    <property type="entry name" value="3'(2'),5'-BISPHOSPHATE NUCLEOTIDASE 1"/>
    <property type="match status" value="1"/>
</dbReference>
<dbReference type="GO" id="GO:0000287">
    <property type="term" value="F:magnesium ion binding"/>
    <property type="evidence" value="ECO:0007669"/>
    <property type="project" value="UniProtKB-UniRule"/>
</dbReference>
<feature type="binding site" evidence="5">
    <location>
        <position position="64"/>
    </location>
    <ligand>
        <name>Mg(2+)</name>
        <dbReference type="ChEBI" id="CHEBI:18420"/>
        <label>1</label>
        <note>catalytic</note>
    </ligand>
</feature>
<dbReference type="Proteomes" id="UP000219193">
    <property type="component" value="Unassembled WGS sequence"/>
</dbReference>
<dbReference type="Gene3D" id="3.40.190.80">
    <property type="match status" value="1"/>
</dbReference>
<evidence type="ECO:0000256" key="4">
    <source>
        <dbReference type="HAMAP-Rule" id="MF_02095"/>
    </source>
</evidence>
<evidence type="ECO:0000256" key="5">
    <source>
        <dbReference type="PIRSR" id="PIRSR600760-2"/>
    </source>
</evidence>
<name>A0A285X4R6_9FLAO</name>
<keyword evidence="4" id="KW-1003">Cell membrane</keyword>
<dbReference type="GO" id="GO:0050427">
    <property type="term" value="P:3'-phosphoadenosine 5'-phosphosulfate metabolic process"/>
    <property type="evidence" value="ECO:0007669"/>
    <property type="project" value="TreeGrafter"/>
</dbReference>
<dbReference type="PROSITE" id="PS00629">
    <property type="entry name" value="IMP_1"/>
    <property type="match status" value="1"/>
</dbReference>
<feature type="binding site" evidence="4">
    <location>
        <position position="64"/>
    </location>
    <ligand>
        <name>Mg(2+)</name>
        <dbReference type="ChEBI" id="CHEBI:18420"/>
        <label>1</label>
    </ligand>
</feature>
<dbReference type="PANTHER" id="PTHR43028">
    <property type="entry name" value="3'(2'),5'-BISPHOSPHATE NUCLEOTIDASE 1"/>
    <property type="match status" value="1"/>
</dbReference>
<dbReference type="EMBL" id="OCMF01000002">
    <property type="protein sequence ID" value="SOC80343.1"/>
    <property type="molecule type" value="Genomic_DNA"/>
</dbReference>
<proteinExistence type="inferred from homology"/>
<gene>
    <name evidence="4" type="primary">cysQ</name>
    <name evidence="6" type="ORF">SAMN06296241_1891</name>
</gene>
<dbReference type="InterPro" id="IPR020583">
    <property type="entry name" value="Inositol_monoP_metal-BS"/>
</dbReference>
<dbReference type="OrthoDB" id="9772456at2"/>
<evidence type="ECO:0000256" key="1">
    <source>
        <dbReference type="ARBA" id="ARBA00001625"/>
    </source>
</evidence>
<dbReference type="Gene3D" id="3.30.540.10">
    <property type="entry name" value="Fructose-1,6-Bisphosphatase, subunit A, domain 1"/>
    <property type="match status" value="1"/>
</dbReference>
<dbReference type="AlphaFoldDB" id="A0A285X4R6"/>
<feature type="binding site" evidence="4">
    <location>
        <position position="84"/>
    </location>
    <ligand>
        <name>Mg(2+)</name>
        <dbReference type="ChEBI" id="CHEBI:18420"/>
        <label>1</label>
    </ligand>
</feature>
<comment type="subcellular location">
    <subcellularLocation>
        <location evidence="4">Cell membrane</location>
        <topology evidence="4">Peripheral membrane protein</topology>
        <orientation evidence="4">Cytoplasmic side</orientation>
    </subcellularLocation>
</comment>
<keyword evidence="7" id="KW-1185">Reference proteome</keyword>
<reference evidence="7" key="1">
    <citation type="submission" date="2017-09" db="EMBL/GenBank/DDBJ databases">
        <authorList>
            <person name="Varghese N."/>
            <person name="Submissions S."/>
        </authorList>
    </citation>
    <scope>NUCLEOTIDE SEQUENCE [LARGE SCALE GENOMIC DNA]</scope>
    <source>
        <strain evidence="7">CGMCC 1.12641</strain>
    </source>
</reference>
<organism evidence="6 7">
    <name type="scientific">Salinimicrobium sediminis</name>
    <dbReference type="NCBI Taxonomy" id="1343891"/>
    <lineage>
        <taxon>Bacteria</taxon>
        <taxon>Pseudomonadati</taxon>
        <taxon>Bacteroidota</taxon>
        <taxon>Flavobacteriia</taxon>
        <taxon>Flavobacteriales</taxon>
        <taxon>Flavobacteriaceae</taxon>
        <taxon>Salinimicrobium</taxon>
    </lineage>
</organism>
<dbReference type="GO" id="GO:0000103">
    <property type="term" value="P:sulfate assimilation"/>
    <property type="evidence" value="ECO:0007669"/>
    <property type="project" value="TreeGrafter"/>
</dbReference>
<dbReference type="GO" id="GO:0005886">
    <property type="term" value="C:plasma membrane"/>
    <property type="evidence" value="ECO:0007669"/>
    <property type="project" value="UniProtKB-SubCell"/>
</dbReference>
<feature type="binding site" evidence="4">
    <location>
        <position position="64"/>
    </location>
    <ligand>
        <name>substrate</name>
    </ligand>
</feature>
<comment type="cofactor">
    <cofactor evidence="4 5">
        <name>Mg(2+)</name>
        <dbReference type="ChEBI" id="CHEBI:18420"/>
    </cofactor>
</comment>
<feature type="binding site" evidence="4">
    <location>
        <position position="87"/>
    </location>
    <ligand>
        <name>Mg(2+)</name>
        <dbReference type="ChEBI" id="CHEBI:18420"/>
        <label>2</label>
    </ligand>
</feature>
<keyword evidence="4" id="KW-0378">Hydrolase</keyword>
<dbReference type="InterPro" id="IPR000760">
    <property type="entry name" value="Inositol_monophosphatase-like"/>
</dbReference>
<feature type="binding site" evidence="5">
    <location>
        <position position="86"/>
    </location>
    <ligand>
        <name>Mg(2+)</name>
        <dbReference type="ChEBI" id="CHEBI:18420"/>
        <label>1</label>
        <note>catalytic</note>
    </ligand>
</feature>
<accession>A0A285X4R6</accession>
<feature type="binding site" evidence="4">
    <location>
        <position position="84"/>
    </location>
    <ligand>
        <name>Mg(2+)</name>
        <dbReference type="ChEBI" id="CHEBI:18420"/>
        <label>2</label>
    </ligand>
</feature>
<keyword evidence="4" id="KW-0472">Membrane</keyword>
<feature type="binding site" evidence="4">
    <location>
        <begin position="86"/>
        <end position="89"/>
    </location>
    <ligand>
        <name>substrate</name>
    </ligand>
</feature>
<dbReference type="NCBIfam" id="TIGR01331">
    <property type="entry name" value="bisphos_cysQ"/>
    <property type="match status" value="1"/>
</dbReference>
<comment type="catalytic activity">
    <reaction evidence="1 4">
        <text>adenosine 3',5'-bisphosphate + H2O = AMP + phosphate</text>
        <dbReference type="Rhea" id="RHEA:10040"/>
        <dbReference type="ChEBI" id="CHEBI:15377"/>
        <dbReference type="ChEBI" id="CHEBI:43474"/>
        <dbReference type="ChEBI" id="CHEBI:58343"/>
        <dbReference type="ChEBI" id="CHEBI:456215"/>
        <dbReference type="EC" id="3.1.3.7"/>
    </reaction>
</comment>
<feature type="binding site" evidence="4">
    <location>
        <position position="225"/>
    </location>
    <ligand>
        <name>Mg(2+)</name>
        <dbReference type="ChEBI" id="CHEBI:18420"/>
        <label>2</label>
    </ligand>
</feature>
<feature type="binding site" evidence="5">
    <location>
        <position position="84"/>
    </location>
    <ligand>
        <name>Mg(2+)</name>
        <dbReference type="ChEBI" id="CHEBI:18420"/>
        <label>1</label>
        <note>catalytic</note>
    </ligand>
</feature>
<dbReference type="RefSeq" id="WP_097056124.1">
    <property type="nucleotide sequence ID" value="NZ_OCMF01000002.1"/>
</dbReference>
<keyword evidence="2 4" id="KW-0479">Metal-binding</keyword>
<dbReference type="CDD" id="cd01638">
    <property type="entry name" value="CysQ"/>
    <property type="match status" value="1"/>
</dbReference>
<evidence type="ECO:0000313" key="7">
    <source>
        <dbReference type="Proteomes" id="UP000219193"/>
    </source>
</evidence>
<dbReference type="InterPro" id="IPR050725">
    <property type="entry name" value="CysQ/Inositol_MonoPase"/>
</dbReference>
<sequence length="267" mass="30017">MNKNLKIAIEAAAAAGKVIMEIYDSENFWIETKEDNSPLTLADKKANEVINEFLFPTNIPLISEENKQIDYSVRKQWEECWIVDPLDGTKEFIKRNGEFTVNIAFVSRGKPRLGVIFAPALNSLYFADVSENKAFKVSIAPDDLNIDDILNKAEEILPSGHKDCIRVVGSRSHMNNDTLEYIEELKKKFGKKIEVVSKGSSLKFCLVAEGQAQVYPRFAPTMEWDTVAGQAICEAVGLNCISRETGKSMTYNREDLLNGHFFISHEG</sequence>
<dbReference type="HAMAP" id="MF_02095">
    <property type="entry name" value="CysQ"/>
    <property type="match status" value="1"/>
</dbReference>
<evidence type="ECO:0000313" key="6">
    <source>
        <dbReference type="EMBL" id="SOC80343.1"/>
    </source>
</evidence>
<feature type="binding site" evidence="4">
    <location>
        <position position="225"/>
    </location>
    <ligand>
        <name>substrate</name>
    </ligand>
</feature>
<protein>
    <recommendedName>
        <fullName evidence="4">3'(2'),5'-bisphosphate nucleotidase CysQ</fullName>
        <ecNumber evidence="4">3.1.3.7</ecNumber>
    </recommendedName>
    <alternativeName>
        <fullName evidence="4">3'(2'),5-bisphosphonucleoside 3'(2')-phosphohydrolase</fullName>
    </alternativeName>
    <alternativeName>
        <fullName evidence="4">3'-phosphoadenosine 5'-phosphate phosphatase</fullName>
        <shortName evidence="4">PAP phosphatase</shortName>
    </alternativeName>
</protein>
<dbReference type="EC" id="3.1.3.7" evidence="4"/>
<dbReference type="InterPro" id="IPR006240">
    <property type="entry name" value="CysQ"/>
</dbReference>
<feature type="binding site" evidence="4">
    <location>
        <position position="86"/>
    </location>
    <ligand>
        <name>Mg(2+)</name>
        <dbReference type="ChEBI" id="CHEBI:18420"/>
        <label>1</label>
    </ligand>
</feature>
<keyword evidence="3 4" id="KW-0460">Magnesium</keyword>